<sequence>LPDSVSSGRHRQYRIACIRRRVEMGIWSGSISKGHQ</sequence>
<accession>A0A0V1G6M6</accession>
<name>A0A0V1G6M6_TRIPS</name>
<dbReference type="AlphaFoldDB" id="A0A0V1G6M6"/>
<gene>
    <name evidence="1" type="ORF">T4B_4407</name>
</gene>
<evidence type="ECO:0000313" key="2">
    <source>
        <dbReference type="Proteomes" id="UP000054805"/>
    </source>
</evidence>
<proteinExistence type="predicted"/>
<evidence type="ECO:0000313" key="1">
    <source>
        <dbReference type="EMBL" id="KRY93978.1"/>
    </source>
</evidence>
<protein>
    <submittedName>
        <fullName evidence="1">Uncharacterized protein</fullName>
    </submittedName>
</protein>
<comment type="caution">
    <text evidence="1">The sequence shown here is derived from an EMBL/GenBank/DDBJ whole genome shotgun (WGS) entry which is preliminary data.</text>
</comment>
<feature type="non-terminal residue" evidence="1">
    <location>
        <position position="1"/>
    </location>
</feature>
<organism evidence="1 2">
    <name type="scientific">Trichinella pseudospiralis</name>
    <name type="common">Parasitic roundworm</name>
    <dbReference type="NCBI Taxonomy" id="6337"/>
    <lineage>
        <taxon>Eukaryota</taxon>
        <taxon>Metazoa</taxon>
        <taxon>Ecdysozoa</taxon>
        <taxon>Nematoda</taxon>
        <taxon>Enoplea</taxon>
        <taxon>Dorylaimia</taxon>
        <taxon>Trichinellida</taxon>
        <taxon>Trichinellidae</taxon>
        <taxon>Trichinella</taxon>
    </lineage>
</organism>
<dbReference type="Proteomes" id="UP000054805">
    <property type="component" value="Unassembled WGS sequence"/>
</dbReference>
<keyword evidence="2" id="KW-1185">Reference proteome</keyword>
<dbReference type="EMBL" id="JYDS01006189">
    <property type="protein sequence ID" value="KRY93978.1"/>
    <property type="molecule type" value="Genomic_DNA"/>
</dbReference>
<reference evidence="1 2" key="1">
    <citation type="submission" date="2015-01" db="EMBL/GenBank/DDBJ databases">
        <title>Evolution of Trichinella species and genotypes.</title>
        <authorList>
            <person name="Korhonen P.K."/>
            <person name="Edoardo P."/>
            <person name="Giuseppe L.R."/>
            <person name="Gasser R.B."/>
        </authorList>
    </citation>
    <scope>NUCLEOTIDE SEQUENCE [LARGE SCALE GENOMIC DNA]</scope>
    <source>
        <strain evidence="1">ISS588</strain>
    </source>
</reference>
<feature type="non-terminal residue" evidence="1">
    <location>
        <position position="36"/>
    </location>
</feature>